<gene>
    <name evidence="16" type="primary">CYB5</name>
</gene>
<evidence type="ECO:0000256" key="10">
    <source>
        <dbReference type="ARBA" id="ARBA00023136"/>
    </source>
</evidence>
<dbReference type="GO" id="GO:0005789">
    <property type="term" value="C:endoplasmic reticulum membrane"/>
    <property type="evidence" value="ECO:0007669"/>
    <property type="project" value="UniProtKB-SubCell"/>
</dbReference>
<evidence type="ECO:0000256" key="5">
    <source>
        <dbReference type="ARBA" id="ARBA00022723"/>
    </source>
</evidence>
<proteinExistence type="inferred from homology"/>
<dbReference type="InterPro" id="IPR001199">
    <property type="entry name" value="Cyt_B5-like_heme/steroid-bd"/>
</dbReference>
<protein>
    <recommendedName>
        <fullName evidence="13">Cytochrome b5</fullName>
    </recommendedName>
</protein>
<dbReference type="FunFam" id="3.10.120.10:FF:000007">
    <property type="entry name" value="Sulfite oxidase, mitochondrial"/>
    <property type="match status" value="1"/>
</dbReference>
<evidence type="ECO:0000259" key="15">
    <source>
        <dbReference type="PROSITE" id="PS50255"/>
    </source>
</evidence>
<evidence type="ECO:0000256" key="14">
    <source>
        <dbReference type="RuleBase" id="RU362121"/>
    </source>
</evidence>
<evidence type="ECO:0000256" key="11">
    <source>
        <dbReference type="ARBA" id="ARBA00037877"/>
    </source>
</evidence>
<dbReference type="PANTHER" id="PTHR19359:SF150">
    <property type="entry name" value="CYTOCHROME B5"/>
    <property type="match status" value="1"/>
</dbReference>
<keyword evidence="6" id="KW-0256">Endoplasmic reticulum</keyword>
<dbReference type="Pfam" id="PF00173">
    <property type="entry name" value="Cyt-b5"/>
    <property type="match status" value="1"/>
</dbReference>
<keyword evidence="8" id="KW-0249">Electron transport</keyword>
<name>V5IAH5_ANOGL</name>
<dbReference type="SMART" id="SM01117">
    <property type="entry name" value="Cyt-b5"/>
    <property type="match status" value="1"/>
</dbReference>
<reference evidence="16" key="1">
    <citation type="submission" date="2013-07" db="EMBL/GenBank/DDBJ databases">
        <title>Midgut Transcriptome Profiling of Anoplphora glabripennis, a Lignocellulose Degrading, Wood-Boring Cerambycid.</title>
        <authorList>
            <person name="Scully E.D."/>
            <person name="Hoover K."/>
            <person name="Carlson J.E."/>
            <person name="Tien M."/>
            <person name="Geib S.M."/>
        </authorList>
    </citation>
    <scope>NUCLEOTIDE SEQUENCE</scope>
</reference>
<evidence type="ECO:0000256" key="4">
    <source>
        <dbReference type="ARBA" id="ARBA00022692"/>
    </source>
</evidence>
<dbReference type="KEGG" id="agb:108912819"/>
<evidence type="ECO:0000256" key="7">
    <source>
        <dbReference type="ARBA" id="ARBA00022848"/>
    </source>
</evidence>
<dbReference type="GO" id="GO:0020037">
    <property type="term" value="F:heme binding"/>
    <property type="evidence" value="ECO:0007669"/>
    <property type="project" value="UniProtKB-UniRule"/>
</dbReference>
<dbReference type="PANTHER" id="PTHR19359">
    <property type="entry name" value="CYTOCHROME B5"/>
    <property type="match status" value="1"/>
</dbReference>
<dbReference type="EMBL" id="GALX01001175">
    <property type="protein sequence ID" value="JAB67291.1"/>
    <property type="molecule type" value="Transcribed_RNA"/>
</dbReference>
<organism evidence="16">
    <name type="scientific">Anoplophora glabripennis</name>
    <name type="common">Asian longhorn beetle</name>
    <name type="synonym">Anoplophora nobilis</name>
    <dbReference type="NCBI Taxonomy" id="217634"/>
    <lineage>
        <taxon>Eukaryota</taxon>
        <taxon>Metazoa</taxon>
        <taxon>Ecdysozoa</taxon>
        <taxon>Arthropoda</taxon>
        <taxon>Hexapoda</taxon>
        <taxon>Insecta</taxon>
        <taxon>Pterygota</taxon>
        <taxon>Neoptera</taxon>
        <taxon>Endopterygota</taxon>
        <taxon>Coleoptera</taxon>
        <taxon>Polyphaga</taxon>
        <taxon>Cucujiformia</taxon>
        <taxon>Chrysomeloidea</taxon>
        <taxon>Cerambycidae</taxon>
        <taxon>Lamiinae</taxon>
        <taxon>Lamiini</taxon>
        <taxon>Anoplophora</taxon>
    </lineage>
</organism>
<sequence length="128" mass="14424">MTDAKATIYYTLEEIAKNNGKDTDRVWIIYKDIVYDVTDYLNDHPGGGELITEWAGKDCTKAFDDFGHSGDAKRDLKALKIGEVVEEERKKKQKKTEKEATKGPKVVESKEKVINRSCIHIITCGLCA</sequence>
<feature type="domain" description="Cytochrome b5 heme-binding" evidence="15">
    <location>
        <begin position="7"/>
        <end position="85"/>
    </location>
</feature>
<dbReference type="OrthoDB" id="260091at2759"/>
<keyword evidence="5 14" id="KW-0479">Metal-binding</keyword>
<keyword evidence="2" id="KW-0813">Transport</keyword>
<keyword evidence="10" id="KW-0472">Membrane</keyword>
<dbReference type="PRINTS" id="PR00363">
    <property type="entry name" value="CYTOCHROMEB5"/>
</dbReference>
<evidence type="ECO:0000256" key="8">
    <source>
        <dbReference type="ARBA" id="ARBA00022982"/>
    </source>
</evidence>
<comment type="subcellular location">
    <subcellularLocation>
        <location evidence="1">Endoplasmic reticulum membrane</location>
        <topology evidence="1">Single-pass membrane protein</topology>
        <orientation evidence="1">Cytoplasmic side</orientation>
    </subcellularLocation>
    <subcellularLocation>
        <location evidence="11">Microsome membrane</location>
        <topology evidence="11">Single-pass membrane protein</topology>
        <orientation evidence="11">Cytoplasmic side</orientation>
    </subcellularLocation>
</comment>
<evidence type="ECO:0000256" key="9">
    <source>
        <dbReference type="ARBA" id="ARBA00023004"/>
    </source>
</evidence>
<evidence type="ECO:0000256" key="1">
    <source>
        <dbReference type="ARBA" id="ARBA00004131"/>
    </source>
</evidence>
<dbReference type="AlphaFoldDB" id="V5IAH5"/>
<evidence type="ECO:0000256" key="13">
    <source>
        <dbReference type="ARBA" id="ARBA00039806"/>
    </source>
</evidence>
<dbReference type="PROSITE" id="PS50255">
    <property type="entry name" value="CYTOCHROME_B5_2"/>
    <property type="match status" value="1"/>
</dbReference>
<dbReference type="SUPFAM" id="SSF55856">
    <property type="entry name" value="Cytochrome b5-like heme/steroid binding domain"/>
    <property type="match status" value="1"/>
</dbReference>
<comment type="similarity">
    <text evidence="12 14">Belongs to the cytochrome b5 family.</text>
</comment>
<dbReference type="Gene3D" id="3.10.120.10">
    <property type="entry name" value="Cytochrome b5-like heme/steroid binding domain"/>
    <property type="match status" value="1"/>
</dbReference>
<evidence type="ECO:0000313" key="16">
    <source>
        <dbReference type="EMBL" id="JAB67291.1"/>
    </source>
</evidence>
<keyword evidence="9 14" id="KW-0408">Iron</keyword>
<accession>V5IAH5</accession>
<dbReference type="InterPro" id="IPR036400">
    <property type="entry name" value="Cyt_B5-like_heme/steroid_sf"/>
</dbReference>
<evidence type="ECO:0000256" key="12">
    <source>
        <dbReference type="ARBA" id="ARBA00038168"/>
    </source>
</evidence>
<evidence type="ECO:0000256" key="3">
    <source>
        <dbReference type="ARBA" id="ARBA00022617"/>
    </source>
</evidence>
<keyword evidence="7" id="KW-0492">Microsome</keyword>
<dbReference type="InterPro" id="IPR050668">
    <property type="entry name" value="Cytochrome_b5"/>
</dbReference>
<evidence type="ECO:0000256" key="6">
    <source>
        <dbReference type="ARBA" id="ARBA00022824"/>
    </source>
</evidence>
<evidence type="ECO:0000256" key="2">
    <source>
        <dbReference type="ARBA" id="ARBA00022448"/>
    </source>
</evidence>
<dbReference type="GO" id="GO:0046872">
    <property type="term" value="F:metal ion binding"/>
    <property type="evidence" value="ECO:0007669"/>
    <property type="project" value="UniProtKB-UniRule"/>
</dbReference>
<dbReference type="PROSITE" id="PS00191">
    <property type="entry name" value="CYTOCHROME_B5_1"/>
    <property type="match status" value="1"/>
</dbReference>
<keyword evidence="3 14" id="KW-0349">Heme</keyword>
<keyword evidence="4" id="KW-0812">Transmembrane</keyword>
<dbReference type="InterPro" id="IPR018506">
    <property type="entry name" value="Cyt_B5_heme-BS"/>
</dbReference>
<dbReference type="GeneID" id="108912819"/>